<feature type="chain" id="PRO_5001708734" description="DUF3530 domain-containing protein" evidence="1">
    <location>
        <begin position="24"/>
        <end position="285"/>
    </location>
</feature>
<gene>
    <name evidence="2" type="ORF">EP13_03075</name>
</gene>
<evidence type="ECO:0000256" key="1">
    <source>
        <dbReference type="SAM" id="SignalP"/>
    </source>
</evidence>
<feature type="signal peptide" evidence="1">
    <location>
        <begin position="1"/>
        <end position="23"/>
    </location>
</feature>
<evidence type="ECO:0000313" key="2">
    <source>
        <dbReference type="EMBL" id="AIF97755.1"/>
    </source>
</evidence>
<keyword evidence="3" id="KW-1185">Reference proteome</keyword>
<dbReference type="AlphaFoldDB" id="A0A075NYT5"/>
<dbReference type="eggNOG" id="ENOG5032ZR3">
    <property type="taxonomic scope" value="Bacteria"/>
</dbReference>
<reference evidence="2 3" key="1">
    <citation type="submission" date="2014-06" db="EMBL/GenBank/DDBJ databases">
        <title>Genomes of Alteromonas australica, a world apart.</title>
        <authorList>
            <person name="Gonzaga A."/>
            <person name="Lopez-Perez M."/>
            <person name="Rodriguez-Valera F."/>
        </authorList>
    </citation>
    <scope>NUCLEOTIDE SEQUENCE [LARGE SCALE GENOMIC DNA]</scope>
    <source>
        <strain evidence="2 3">H 17</strain>
    </source>
</reference>
<accession>A0A075NYT5</accession>
<proteinExistence type="predicted"/>
<keyword evidence="1" id="KW-0732">Signal</keyword>
<sequence length="285" mass="31296">MVRPFRFILAFLIASAFCKMSWASFYSDISNAFLPNELSQLMVGDTAVPIFDIPASTPLSRGVVYILADQSSNELNLTQSKALAESLSEKGWHCIVSPIPLILGNPVWAENTSEDAKGESSGAHPRIDSRSTQLDYQASAQHLVVLLNALDNYSQGHQGFRVIVSQGMTAAQVLDLGAQEKIAAPSTLVTLSPFWPEAQINRAIPDVIASTSFPVLDLSLPNVNAWAHQTASKRRHKAATSLKLHYRQQSIPAQISTFSLMDNDKPPYIHILSGHIIGWTRYLGW</sequence>
<protein>
    <recommendedName>
        <fullName evidence="4">DUF3530 domain-containing protein</fullName>
    </recommendedName>
</protein>
<evidence type="ECO:0008006" key="4">
    <source>
        <dbReference type="Google" id="ProtNLM"/>
    </source>
</evidence>
<dbReference type="InterPro" id="IPR022529">
    <property type="entry name" value="DUF3530"/>
</dbReference>
<evidence type="ECO:0000313" key="3">
    <source>
        <dbReference type="Proteomes" id="UP000056090"/>
    </source>
</evidence>
<organism evidence="2 3">
    <name type="scientific">Alteromonas australica</name>
    <dbReference type="NCBI Taxonomy" id="589873"/>
    <lineage>
        <taxon>Bacteria</taxon>
        <taxon>Pseudomonadati</taxon>
        <taxon>Pseudomonadota</taxon>
        <taxon>Gammaproteobacteria</taxon>
        <taxon>Alteromonadales</taxon>
        <taxon>Alteromonadaceae</taxon>
        <taxon>Alteromonas/Salinimonas group</taxon>
        <taxon>Alteromonas</taxon>
    </lineage>
</organism>
<name>A0A075NYT5_9ALTE</name>
<dbReference type="Pfam" id="PF12048">
    <property type="entry name" value="DUF3530"/>
    <property type="match status" value="1"/>
</dbReference>
<dbReference type="Proteomes" id="UP000056090">
    <property type="component" value="Chromosome"/>
</dbReference>
<dbReference type="KEGG" id="aal:EP13_03075"/>
<dbReference type="EMBL" id="CP008849">
    <property type="protein sequence ID" value="AIF97755.1"/>
    <property type="molecule type" value="Genomic_DNA"/>
</dbReference>